<dbReference type="PROSITE" id="PS51199">
    <property type="entry name" value="SF4_HELICASE"/>
    <property type="match status" value="1"/>
</dbReference>
<sequence>MMEDNDIKKGYFWLDYLLKNKYNFLFKKNSSLKTNIDFFDRFLNGLTKQQFYVLAARPSVGKTTLSLNIIINAIKSLKEKEIIVFFSLEMSAVEILNRINVLIESQKEIINIQKIINSKKLLIVDFSGLNVKNIRNTIENLKETYEIKAIFIDHLQLLELDKITSNAPRYEKIAKITRDLKILAKEKNINVFALSQLSRDFEKRDDKIPFLSDLRDSGTIEQDADVVIFLAKNKNNYILYIAKNRNGSCAQTICNFEKEKFLFTFETIYEDDDEKTR</sequence>
<keyword evidence="2" id="KW-0067">ATP-binding</keyword>
<dbReference type="GO" id="GO:0005829">
    <property type="term" value="C:cytosol"/>
    <property type="evidence" value="ECO:0007669"/>
    <property type="project" value="TreeGrafter"/>
</dbReference>
<comment type="caution">
    <text evidence="2">The sequence shown here is derived from an EMBL/GenBank/DDBJ whole genome shotgun (WGS) entry which is preliminary data.</text>
</comment>
<dbReference type="Pfam" id="PF03796">
    <property type="entry name" value="DnaB_C"/>
    <property type="match status" value="1"/>
</dbReference>
<name>A0A4R7TXW5_9BACT</name>
<evidence type="ECO:0000313" key="2">
    <source>
        <dbReference type="EMBL" id="TDU97795.1"/>
    </source>
</evidence>
<dbReference type="SUPFAM" id="SSF52540">
    <property type="entry name" value="P-loop containing nucleoside triphosphate hydrolases"/>
    <property type="match status" value="1"/>
</dbReference>
<dbReference type="EMBL" id="SOCH01000003">
    <property type="protein sequence ID" value="TDU97795.1"/>
    <property type="molecule type" value="Genomic_DNA"/>
</dbReference>
<dbReference type="GO" id="GO:0006260">
    <property type="term" value="P:DNA replication"/>
    <property type="evidence" value="ECO:0007669"/>
    <property type="project" value="InterPro"/>
</dbReference>
<feature type="domain" description="SF4 helicase" evidence="1">
    <location>
        <begin position="25"/>
        <end position="277"/>
    </location>
</feature>
<evidence type="ECO:0000259" key="1">
    <source>
        <dbReference type="PROSITE" id="PS51199"/>
    </source>
</evidence>
<keyword evidence="2" id="KW-0378">Hydrolase</keyword>
<protein>
    <submittedName>
        <fullName evidence="2">Replicative DNA helicase</fullName>
    </submittedName>
</protein>
<gene>
    <name evidence="2" type="ORF">JN03_0311</name>
</gene>
<accession>A0A4R7TXW5</accession>
<dbReference type="PANTHER" id="PTHR30153:SF2">
    <property type="entry name" value="REPLICATIVE DNA HELICASE"/>
    <property type="match status" value="1"/>
</dbReference>
<organism evidence="2 3">
    <name type="scientific">Metamycoplasma hyosynoviae</name>
    <dbReference type="NCBI Taxonomy" id="29559"/>
    <lineage>
        <taxon>Bacteria</taxon>
        <taxon>Bacillati</taxon>
        <taxon>Mycoplasmatota</taxon>
        <taxon>Mycoplasmoidales</taxon>
        <taxon>Metamycoplasmataceae</taxon>
        <taxon>Metamycoplasma</taxon>
    </lineage>
</organism>
<dbReference type="Proteomes" id="UP000294882">
    <property type="component" value="Unassembled WGS sequence"/>
</dbReference>
<dbReference type="InterPro" id="IPR027417">
    <property type="entry name" value="P-loop_NTPase"/>
</dbReference>
<dbReference type="Gene3D" id="3.40.50.300">
    <property type="entry name" value="P-loop containing nucleotide triphosphate hydrolases"/>
    <property type="match status" value="1"/>
</dbReference>
<dbReference type="InterPro" id="IPR007694">
    <property type="entry name" value="DNA_helicase_DnaB-like_C"/>
</dbReference>
<reference evidence="2 3" key="1">
    <citation type="submission" date="2019-03" db="EMBL/GenBank/DDBJ databases">
        <title>Genomic Encyclopedia of Archaeal and Bacterial Type Strains, Phase II (KMG-II): from individual species to whole genera.</title>
        <authorList>
            <person name="Goeker M."/>
        </authorList>
    </citation>
    <scope>NUCLEOTIDE SEQUENCE [LARGE SCALE GENOMIC DNA]</scope>
    <source>
        <strain evidence="2 3">ATCC 25591</strain>
    </source>
</reference>
<keyword evidence="2" id="KW-0547">Nucleotide-binding</keyword>
<dbReference type="GO" id="GO:0003678">
    <property type="term" value="F:DNA helicase activity"/>
    <property type="evidence" value="ECO:0007669"/>
    <property type="project" value="InterPro"/>
</dbReference>
<keyword evidence="2" id="KW-0347">Helicase</keyword>
<dbReference type="AlphaFoldDB" id="A0A4R7TXW5"/>
<evidence type="ECO:0000313" key="3">
    <source>
        <dbReference type="Proteomes" id="UP000294882"/>
    </source>
</evidence>
<dbReference type="GO" id="GO:0005524">
    <property type="term" value="F:ATP binding"/>
    <property type="evidence" value="ECO:0007669"/>
    <property type="project" value="InterPro"/>
</dbReference>
<proteinExistence type="predicted"/>
<dbReference type="PANTHER" id="PTHR30153">
    <property type="entry name" value="REPLICATIVE DNA HELICASE DNAB"/>
    <property type="match status" value="1"/>
</dbReference>